<feature type="repeat" description="ANK" evidence="3">
    <location>
        <begin position="36"/>
        <end position="68"/>
    </location>
</feature>
<dbReference type="OrthoDB" id="184751at2759"/>
<evidence type="ECO:0000313" key="4">
    <source>
        <dbReference type="EMBL" id="CBN75604.1"/>
    </source>
</evidence>
<dbReference type="AlphaFoldDB" id="D8LFE4"/>
<keyword evidence="1" id="KW-0677">Repeat</keyword>
<accession>D8LFE4</accession>
<dbReference type="InParanoid" id="D8LFE4"/>
<keyword evidence="5" id="KW-1185">Reference proteome</keyword>
<dbReference type="InterPro" id="IPR002110">
    <property type="entry name" value="Ankyrin_rpt"/>
</dbReference>
<dbReference type="PROSITE" id="PS50088">
    <property type="entry name" value="ANK_REPEAT"/>
    <property type="match status" value="2"/>
</dbReference>
<evidence type="ECO:0000256" key="1">
    <source>
        <dbReference type="ARBA" id="ARBA00022737"/>
    </source>
</evidence>
<dbReference type="OMA" id="WACISGH"/>
<protein>
    <submittedName>
        <fullName evidence="4">Uncharacterized protein</fullName>
    </submittedName>
</protein>
<dbReference type="PANTHER" id="PTHR24198:SF165">
    <property type="entry name" value="ANKYRIN REPEAT-CONTAINING PROTEIN-RELATED"/>
    <property type="match status" value="1"/>
</dbReference>
<dbReference type="SMART" id="SM00248">
    <property type="entry name" value="ANK"/>
    <property type="match status" value="5"/>
</dbReference>
<organism evidence="4 5">
    <name type="scientific">Ectocarpus siliculosus</name>
    <name type="common">Brown alga</name>
    <name type="synonym">Conferva siliculosa</name>
    <dbReference type="NCBI Taxonomy" id="2880"/>
    <lineage>
        <taxon>Eukaryota</taxon>
        <taxon>Sar</taxon>
        <taxon>Stramenopiles</taxon>
        <taxon>Ochrophyta</taxon>
        <taxon>PX clade</taxon>
        <taxon>Phaeophyceae</taxon>
        <taxon>Ectocarpales</taxon>
        <taxon>Ectocarpaceae</taxon>
        <taxon>Ectocarpus</taxon>
    </lineage>
</organism>
<evidence type="ECO:0000313" key="5">
    <source>
        <dbReference type="Proteomes" id="UP000002630"/>
    </source>
</evidence>
<sequence>MPTDTELHKAAHNGDLGKVKQLVEDGEIAVNEPGAAERRALHRAAGGNHVEIMNYLMEKGAPVDQTDKSGRTALHWAVISGHKEATDILLAKDTDLFKTTSSGATPFLAACEGGRVDVVRSLMEKATALGVLEEMCNKQDAGGKTPFDMAAAGQHKATCSLLKELGDPNAQSAACTIS</sequence>
<dbReference type="Proteomes" id="UP000002630">
    <property type="component" value="Linkage Group LG18"/>
</dbReference>
<dbReference type="PANTHER" id="PTHR24198">
    <property type="entry name" value="ANKYRIN REPEAT AND PROTEIN KINASE DOMAIN-CONTAINING PROTEIN"/>
    <property type="match status" value="1"/>
</dbReference>
<feature type="repeat" description="ANK" evidence="3">
    <location>
        <begin position="69"/>
        <end position="101"/>
    </location>
</feature>
<dbReference type="PROSITE" id="PS50297">
    <property type="entry name" value="ANK_REP_REGION"/>
    <property type="match status" value="2"/>
</dbReference>
<reference evidence="4 5" key="1">
    <citation type="journal article" date="2010" name="Nature">
        <title>The Ectocarpus genome and the independent evolution of multicellularity in brown algae.</title>
        <authorList>
            <person name="Cock J.M."/>
            <person name="Sterck L."/>
            <person name="Rouze P."/>
            <person name="Scornet D."/>
            <person name="Allen A.E."/>
            <person name="Amoutzias G."/>
            <person name="Anthouard V."/>
            <person name="Artiguenave F."/>
            <person name="Aury J.M."/>
            <person name="Badger J.H."/>
            <person name="Beszteri B."/>
            <person name="Billiau K."/>
            <person name="Bonnet E."/>
            <person name="Bothwell J.H."/>
            <person name="Bowler C."/>
            <person name="Boyen C."/>
            <person name="Brownlee C."/>
            <person name="Carrano C.J."/>
            <person name="Charrier B."/>
            <person name="Cho G.Y."/>
            <person name="Coelho S.M."/>
            <person name="Collen J."/>
            <person name="Corre E."/>
            <person name="Da Silva C."/>
            <person name="Delage L."/>
            <person name="Delaroque N."/>
            <person name="Dittami S.M."/>
            <person name="Doulbeau S."/>
            <person name="Elias M."/>
            <person name="Farnham G."/>
            <person name="Gachon C.M."/>
            <person name="Gschloessl B."/>
            <person name="Heesch S."/>
            <person name="Jabbari K."/>
            <person name="Jubin C."/>
            <person name="Kawai H."/>
            <person name="Kimura K."/>
            <person name="Kloareg B."/>
            <person name="Kupper F.C."/>
            <person name="Lang D."/>
            <person name="Le Bail A."/>
            <person name="Leblanc C."/>
            <person name="Lerouge P."/>
            <person name="Lohr M."/>
            <person name="Lopez P.J."/>
            <person name="Martens C."/>
            <person name="Maumus F."/>
            <person name="Michel G."/>
            <person name="Miranda-Saavedra D."/>
            <person name="Morales J."/>
            <person name="Moreau H."/>
            <person name="Motomura T."/>
            <person name="Nagasato C."/>
            <person name="Napoli C.A."/>
            <person name="Nelson D.R."/>
            <person name="Nyvall-Collen P."/>
            <person name="Peters A.F."/>
            <person name="Pommier C."/>
            <person name="Potin P."/>
            <person name="Poulain J."/>
            <person name="Quesneville H."/>
            <person name="Read B."/>
            <person name="Rensing S.A."/>
            <person name="Ritter A."/>
            <person name="Rousvoal S."/>
            <person name="Samanta M."/>
            <person name="Samson G."/>
            <person name="Schroeder D.C."/>
            <person name="Segurens B."/>
            <person name="Strittmatter M."/>
            <person name="Tonon T."/>
            <person name="Tregear J.W."/>
            <person name="Valentin K."/>
            <person name="von Dassow P."/>
            <person name="Yamagishi T."/>
            <person name="Van de Peer Y."/>
            <person name="Wincker P."/>
        </authorList>
    </citation>
    <scope>NUCLEOTIDE SEQUENCE [LARGE SCALE GENOMIC DNA]</scope>
    <source>
        <strain evidence="5">Ec32 / CCAP1310/4</strain>
    </source>
</reference>
<dbReference type="STRING" id="2880.D8LFE4"/>
<dbReference type="Gene3D" id="1.25.40.20">
    <property type="entry name" value="Ankyrin repeat-containing domain"/>
    <property type="match status" value="2"/>
</dbReference>
<dbReference type="Pfam" id="PF12796">
    <property type="entry name" value="Ank_2"/>
    <property type="match status" value="2"/>
</dbReference>
<dbReference type="eggNOG" id="KOG0509">
    <property type="taxonomic scope" value="Eukaryota"/>
</dbReference>
<keyword evidence="2 3" id="KW-0040">ANK repeat</keyword>
<proteinExistence type="predicted"/>
<gene>
    <name evidence="4" type="ORF">Esi_0148_0050</name>
</gene>
<evidence type="ECO:0000256" key="3">
    <source>
        <dbReference type="PROSITE-ProRule" id="PRU00023"/>
    </source>
</evidence>
<dbReference type="SUPFAM" id="SSF48403">
    <property type="entry name" value="Ankyrin repeat"/>
    <property type="match status" value="1"/>
</dbReference>
<dbReference type="InterPro" id="IPR036770">
    <property type="entry name" value="Ankyrin_rpt-contain_sf"/>
</dbReference>
<dbReference type="EMBL" id="FN649743">
    <property type="protein sequence ID" value="CBN75604.1"/>
    <property type="molecule type" value="Genomic_DNA"/>
</dbReference>
<name>D8LFE4_ECTSI</name>
<evidence type="ECO:0000256" key="2">
    <source>
        <dbReference type="ARBA" id="ARBA00023043"/>
    </source>
</evidence>
<dbReference type="EMBL" id="FN648054">
    <property type="protein sequence ID" value="CBN75604.1"/>
    <property type="molecule type" value="Genomic_DNA"/>
</dbReference>